<accession>A0A7X5UKR9</accession>
<comment type="caution">
    <text evidence="2">The sequence shown here is derived from an EMBL/GenBank/DDBJ whole genome shotgun (WGS) entry which is preliminary data.</text>
</comment>
<evidence type="ECO:0000313" key="2">
    <source>
        <dbReference type="EMBL" id="NIJ09765.1"/>
    </source>
</evidence>
<evidence type="ECO:0000256" key="1">
    <source>
        <dbReference type="SAM" id="MobiDB-lite"/>
    </source>
</evidence>
<name>A0A7X5UKR9_9PSEU</name>
<reference evidence="2 3" key="1">
    <citation type="submission" date="2020-03" db="EMBL/GenBank/DDBJ databases">
        <title>Sequencing the genomes of 1000 actinobacteria strains.</title>
        <authorList>
            <person name="Klenk H.-P."/>
        </authorList>
    </citation>
    <scope>NUCLEOTIDE SEQUENCE [LARGE SCALE GENOMIC DNA]</scope>
    <source>
        <strain evidence="2 3">DSM 45685</strain>
    </source>
</reference>
<organism evidence="2 3">
    <name type="scientific">Saccharomonospora amisosensis</name>
    <dbReference type="NCBI Taxonomy" id="1128677"/>
    <lineage>
        <taxon>Bacteria</taxon>
        <taxon>Bacillati</taxon>
        <taxon>Actinomycetota</taxon>
        <taxon>Actinomycetes</taxon>
        <taxon>Pseudonocardiales</taxon>
        <taxon>Pseudonocardiaceae</taxon>
        <taxon>Saccharomonospora</taxon>
    </lineage>
</organism>
<sequence length="215" mass="24046">MEGSAFGMPFGESQCYPPCAGRLVVLTALSALQHHGVTVAVAPSPVRFARTWGARRGRACPSTWLGRHRVGRGAHCPRRWVRPDAAGVASDSLSTAVQYRWYLDEFLAARVMGHRNQPDNFDPMLLHEPNVGVALIGRRHPFRDNTIGTGDIALCAGTACAFRQRFRPGTIWIRQSLQVRWQRFPEPSMATRLRGQRRQDSQPPSAWSPRPNQAR</sequence>
<proteinExistence type="predicted"/>
<keyword evidence="3" id="KW-1185">Reference proteome</keyword>
<dbReference type="EMBL" id="JAAOYM010000001">
    <property type="protein sequence ID" value="NIJ09765.1"/>
    <property type="molecule type" value="Genomic_DNA"/>
</dbReference>
<evidence type="ECO:0000313" key="3">
    <source>
        <dbReference type="Proteomes" id="UP000545493"/>
    </source>
</evidence>
<dbReference type="Proteomes" id="UP000545493">
    <property type="component" value="Unassembled WGS sequence"/>
</dbReference>
<dbReference type="AlphaFoldDB" id="A0A7X5UKR9"/>
<feature type="region of interest" description="Disordered" evidence="1">
    <location>
        <begin position="188"/>
        <end position="215"/>
    </location>
</feature>
<feature type="compositionally biased region" description="Polar residues" evidence="1">
    <location>
        <begin position="201"/>
        <end position="215"/>
    </location>
</feature>
<protein>
    <submittedName>
        <fullName evidence="2">Uncharacterized protein</fullName>
    </submittedName>
</protein>
<gene>
    <name evidence="2" type="ORF">FHU38_000109</name>
</gene>